<reference evidence="3 4" key="1">
    <citation type="journal article" date="2016" name="Fungal Biol.">
        <title>The genome of Xylona heveae provides a window into fungal endophytism.</title>
        <authorList>
            <person name="Gazis R."/>
            <person name="Kuo A."/>
            <person name="Riley R."/>
            <person name="LaButti K."/>
            <person name="Lipzen A."/>
            <person name="Lin J."/>
            <person name="Amirebrahimi M."/>
            <person name="Hesse C.N."/>
            <person name="Spatafora J.W."/>
            <person name="Henrissat B."/>
            <person name="Hainaut M."/>
            <person name="Grigoriev I.V."/>
            <person name="Hibbett D.S."/>
        </authorList>
    </citation>
    <scope>NUCLEOTIDE SEQUENCE [LARGE SCALE GENOMIC DNA]</scope>
    <source>
        <strain evidence="3 4">TC161</strain>
    </source>
</reference>
<feature type="compositionally biased region" description="Basic and acidic residues" evidence="1">
    <location>
        <begin position="8"/>
        <end position="19"/>
    </location>
</feature>
<dbReference type="SUPFAM" id="SSF52113">
    <property type="entry name" value="BRCT domain"/>
    <property type="match status" value="1"/>
</dbReference>
<feature type="region of interest" description="Disordered" evidence="1">
    <location>
        <begin position="378"/>
        <end position="416"/>
    </location>
</feature>
<dbReference type="InterPro" id="IPR001357">
    <property type="entry name" value="BRCT_dom"/>
</dbReference>
<feature type="region of interest" description="Disordered" evidence="1">
    <location>
        <begin position="796"/>
        <end position="864"/>
    </location>
</feature>
<dbReference type="CDD" id="cd17716">
    <property type="entry name" value="BRCT_microcephalin_rpt1"/>
    <property type="match status" value="1"/>
</dbReference>
<feature type="region of interest" description="Disordered" evidence="1">
    <location>
        <begin position="935"/>
        <end position="954"/>
    </location>
</feature>
<feature type="region of interest" description="Disordered" evidence="1">
    <location>
        <begin position="1176"/>
        <end position="1251"/>
    </location>
</feature>
<dbReference type="RefSeq" id="XP_018191738.1">
    <property type="nucleotide sequence ID" value="XM_018334010.1"/>
</dbReference>
<dbReference type="OrthoDB" id="2384350at2759"/>
<dbReference type="OMA" id="FTPGHNS"/>
<feature type="region of interest" description="Disordered" evidence="1">
    <location>
        <begin position="1"/>
        <end position="155"/>
    </location>
</feature>
<feature type="region of interest" description="Disordered" evidence="1">
    <location>
        <begin position="530"/>
        <end position="638"/>
    </location>
</feature>
<dbReference type="InterPro" id="IPR022047">
    <property type="entry name" value="Microcephalin-like"/>
</dbReference>
<feature type="compositionally biased region" description="Acidic residues" evidence="1">
    <location>
        <begin position="1178"/>
        <end position="1192"/>
    </location>
</feature>
<name>A0A165JFY6_XYLHT</name>
<feature type="compositionally biased region" description="Low complexity" evidence="1">
    <location>
        <begin position="935"/>
        <end position="945"/>
    </location>
</feature>
<dbReference type="PANTHER" id="PTHR14625">
    <property type="entry name" value="MICROCEPHALIN"/>
    <property type="match status" value="1"/>
</dbReference>
<keyword evidence="4" id="KW-1185">Reference proteome</keyword>
<evidence type="ECO:0000313" key="4">
    <source>
        <dbReference type="Proteomes" id="UP000076632"/>
    </source>
</evidence>
<protein>
    <recommendedName>
        <fullName evidence="2">BRCT domain-containing protein</fullName>
    </recommendedName>
</protein>
<organism evidence="3 4">
    <name type="scientific">Xylona heveae (strain CBS 132557 / TC161)</name>
    <dbReference type="NCBI Taxonomy" id="1328760"/>
    <lineage>
        <taxon>Eukaryota</taxon>
        <taxon>Fungi</taxon>
        <taxon>Dikarya</taxon>
        <taxon>Ascomycota</taxon>
        <taxon>Pezizomycotina</taxon>
        <taxon>Xylonomycetes</taxon>
        <taxon>Xylonales</taxon>
        <taxon>Xylonaceae</taxon>
        <taxon>Xylona</taxon>
    </lineage>
</organism>
<feature type="compositionally biased region" description="Low complexity" evidence="1">
    <location>
        <begin position="1153"/>
        <end position="1171"/>
    </location>
</feature>
<feature type="domain" description="BRCT" evidence="2">
    <location>
        <begin position="962"/>
        <end position="1009"/>
    </location>
</feature>
<dbReference type="GeneID" id="28899147"/>
<feature type="compositionally biased region" description="Polar residues" evidence="1">
    <location>
        <begin position="555"/>
        <end position="565"/>
    </location>
</feature>
<feature type="compositionally biased region" description="Acidic residues" evidence="1">
    <location>
        <begin position="1106"/>
        <end position="1119"/>
    </location>
</feature>
<sequence length="1282" mass="139438">MVVSTRARAAENTRPETRSTKITTPAAKARRTTKRKAVEEEHDAAEDTARGTNLESSKATRGRSKRTAANNGSKHEETDAHAEATETPAPKPGRGRPRKGTTSSQSTDFPEGSKKTTTRRGKLSDEPKKNVTRITKSAEGSRPAETIEDVGERDTVRVNAGRMITSAIKGASGALAAAPKKKVTFQTEPIAIGDKENQAPLQARTKAASSSGAEEKSSAKATGLKAKPMRRPAAKTTKSNNKKHNATTEEPTSTKEREAKSPLSPKKAKQIAVAKQNTSDEEEPKGKHETPVKELNKSPVKGLGNAVPSSTKKDIYTLEAPVPQKTNLSAPQLLGKMDTSYSALNSPARRPPPSPYKDALKNTPVKFTLEQPVSKAHFKAATPKPAKASLLQSPARRPSPVKGAPATAPTKGYMARPAMEPPQTISSMRFPNRSLYTPSRLGRSPLRPPRSPVHVDETETMTMNENAATENRPTKVISSEPVIEQVESPDIVMDDSPTRATFQNELLQTPSRLSTVIELPSMIDAAASPEQLAVEEENQHQFKRSTTPPGPPPRSITQNFGSLTPATVYPSDESESEDELQSHRRGYSPKQKFEPIATPLVHAPASPSPFTAGKTPKSVTARGKQRKQKPISHQDQLPGMTPLVQQFSTWQGASPDKRASKQKERKGQGIFSAPILEKPTPKLQKAVSPLVPSPSTMNLTPMQQSFFSDEMNAREEEDFLMMDAEAKENEMNNDLHLALPLDTPAHTFADGQQSPIDPMILESTDRQAAGLGDTTITCTPAKLVAETPRVVHTVTKVPLKPAADDEESPSRLPLRLNNGPRRSPRKSLQNPFSSKDDTLRLNKPMNNDNFTYETPTKQTPSTPMISTGGVDWQKFATPAKTPRPDLNPTALRGVIAYVDVHTTEGADASGIFIELLTQMGARCVKQWNWNPFAGSGELSSSTGSTTDEDQPVGMSKSKIGITHLVYKDGGKRTLEKVREAKGQVQCVGVGWVLDCERDNKWLDEIDYAVDITMLPRGGQRRRKSMEPRALSNVNGNLVLTSTSHSAKQQSNTEAMSPTKEFLNLDSPVLTSGAGANNTAPSRRVSFAALPTHQNRRDSQVFSPAISDDDEDDDDDDDYCETPVAFNKPSSTPPQPPMTPSAAAETNKENINLSAPVPVPASSPETPYTPFTYTFETMSDIDDDDDDDNDDNESNNRSETAYESSPDMHGTSPYYLKASSLVQQTCPPKKSARPSFFAPVSKDAGPQNESVRQKLLMARRKSLQWAPKVGSPLARGVVNYADY</sequence>
<evidence type="ECO:0000259" key="2">
    <source>
        <dbReference type="PROSITE" id="PS50172"/>
    </source>
</evidence>
<evidence type="ECO:0000313" key="3">
    <source>
        <dbReference type="EMBL" id="KZF26183.1"/>
    </source>
</evidence>
<dbReference type="EMBL" id="KV407454">
    <property type="protein sequence ID" value="KZF26183.1"/>
    <property type="molecule type" value="Genomic_DNA"/>
</dbReference>
<feature type="compositionally biased region" description="Polar residues" evidence="1">
    <location>
        <begin position="50"/>
        <end position="59"/>
    </location>
</feature>
<feature type="region of interest" description="Disordered" evidence="1">
    <location>
        <begin position="1088"/>
        <end position="1144"/>
    </location>
</feature>
<dbReference type="Gene3D" id="3.40.50.10190">
    <property type="entry name" value="BRCT domain"/>
    <property type="match status" value="1"/>
</dbReference>
<dbReference type="InterPro" id="IPR036420">
    <property type="entry name" value="BRCT_dom_sf"/>
</dbReference>
<dbReference type="STRING" id="1328760.A0A165JFY6"/>
<feature type="compositionally biased region" description="Basic and acidic residues" evidence="1">
    <location>
        <begin position="284"/>
        <end position="296"/>
    </location>
</feature>
<feature type="compositionally biased region" description="Polar residues" evidence="1">
    <location>
        <begin position="844"/>
        <end position="864"/>
    </location>
</feature>
<feature type="region of interest" description="Disordered" evidence="1">
    <location>
        <begin position="188"/>
        <end position="309"/>
    </location>
</feature>
<proteinExistence type="predicted"/>
<evidence type="ECO:0000256" key="1">
    <source>
        <dbReference type="SAM" id="MobiDB-lite"/>
    </source>
</evidence>
<dbReference type="PANTHER" id="PTHR14625:SF3">
    <property type="entry name" value="MICROCEPHALIN"/>
    <property type="match status" value="1"/>
</dbReference>
<dbReference type="Proteomes" id="UP000076632">
    <property type="component" value="Unassembled WGS sequence"/>
</dbReference>
<dbReference type="InParanoid" id="A0A165JFY6"/>
<gene>
    <name evidence="3" type="ORF">L228DRAFT_257662</name>
</gene>
<dbReference type="GO" id="GO:0000278">
    <property type="term" value="P:mitotic cell cycle"/>
    <property type="evidence" value="ECO:0007669"/>
    <property type="project" value="TreeGrafter"/>
</dbReference>
<feature type="compositionally biased region" description="Basic and acidic residues" evidence="1">
    <location>
        <begin position="73"/>
        <end position="84"/>
    </location>
</feature>
<feature type="region of interest" description="Disordered" evidence="1">
    <location>
        <begin position="1152"/>
        <end position="1171"/>
    </location>
</feature>
<feature type="compositionally biased region" description="Low complexity" evidence="1">
    <location>
        <begin position="810"/>
        <end position="821"/>
    </location>
</feature>
<accession>A0A165JFY6</accession>
<dbReference type="PROSITE" id="PS50172">
    <property type="entry name" value="BRCT"/>
    <property type="match status" value="1"/>
</dbReference>